<dbReference type="AlphaFoldDB" id="A0A6B3LVT0"/>
<organism evidence="1 2">
    <name type="scientific">Pontibacter burrus</name>
    <dbReference type="NCBI Taxonomy" id="2704466"/>
    <lineage>
        <taxon>Bacteria</taxon>
        <taxon>Pseudomonadati</taxon>
        <taxon>Bacteroidota</taxon>
        <taxon>Cytophagia</taxon>
        <taxon>Cytophagales</taxon>
        <taxon>Hymenobacteraceae</taxon>
        <taxon>Pontibacter</taxon>
    </lineage>
</organism>
<comment type="caution">
    <text evidence="1">The sequence shown here is derived from an EMBL/GenBank/DDBJ whole genome shotgun (WGS) entry which is preliminary data.</text>
</comment>
<accession>A0A6B3LVT0</accession>
<sequence>MKKLLLPLLSVFLLHSCDKPEERKYKLIKDLEYNLEILNIVPMSGNRETIKLYNIKGYLEPKRIVPDSIIGKLIYVKTNEIKGMKDSVAVQLDSAELDSLFIYSSKLLNEHRLVNLDTAVNGNVIKPFTTDYGMVSVKMYKDPISKEIQFYNFVSLDANTKKNFKQLFKFIESKKSR</sequence>
<evidence type="ECO:0000313" key="2">
    <source>
        <dbReference type="Proteomes" id="UP000474777"/>
    </source>
</evidence>
<dbReference type="RefSeq" id="WP_163914032.1">
    <property type="nucleotide sequence ID" value="NZ_JAAGWD010000003.1"/>
</dbReference>
<protein>
    <submittedName>
        <fullName evidence="1">Uncharacterized protein</fullName>
    </submittedName>
</protein>
<proteinExistence type="predicted"/>
<dbReference type="Proteomes" id="UP000474777">
    <property type="component" value="Unassembled WGS sequence"/>
</dbReference>
<gene>
    <name evidence="1" type="ORF">GXP69_07535</name>
</gene>
<name>A0A6B3LVT0_9BACT</name>
<dbReference type="EMBL" id="JAAGWD010000003">
    <property type="protein sequence ID" value="NEM97541.1"/>
    <property type="molecule type" value="Genomic_DNA"/>
</dbReference>
<evidence type="ECO:0000313" key="1">
    <source>
        <dbReference type="EMBL" id="NEM97541.1"/>
    </source>
</evidence>
<reference evidence="1 2" key="1">
    <citation type="submission" date="2020-02" db="EMBL/GenBank/DDBJ databases">
        <authorList>
            <person name="Kim M.K."/>
        </authorList>
    </citation>
    <scope>NUCLEOTIDE SEQUENCE [LARGE SCALE GENOMIC DNA]</scope>
    <source>
        <strain evidence="1 2">BT327</strain>
    </source>
</reference>
<keyword evidence="2" id="KW-1185">Reference proteome</keyword>